<comment type="caution">
    <text evidence="1">The sequence shown here is derived from an EMBL/GenBank/DDBJ whole genome shotgun (WGS) entry which is preliminary data.</text>
</comment>
<name>A0ABW5EJK3_9BURK</name>
<evidence type="ECO:0008006" key="3">
    <source>
        <dbReference type="Google" id="ProtNLM"/>
    </source>
</evidence>
<organism evidence="1 2">
    <name type="scientific">Delftia deserti</name>
    <dbReference type="NCBI Taxonomy" id="1651218"/>
    <lineage>
        <taxon>Bacteria</taxon>
        <taxon>Pseudomonadati</taxon>
        <taxon>Pseudomonadota</taxon>
        <taxon>Betaproteobacteria</taxon>
        <taxon>Burkholderiales</taxon>
        <taxon>Comamonadaceae</taxon>
        <taxon>Delftia</taxon>
    </lineage>
</organism>
<protein>
    <recommendedName>
        <fullName evidence="3">Extradiol ring-cleavage dioxygenase LigAB LigA subunit domain-containing protein</fullName>
    </recommendedName>
</protein>
<gene>
    <name evidence="1" type="ORF">ACFSPV_04245</name>
</gene>
<evidence type="ECO:0000313" key="1">
    <source>
        <dbReference type="EMBL" id="MFD2317901.1"/>
    </source>
</evidence>
<dbReference type="EMBL" id="JBHUIG010000003">
    <property type="protein sequence ID" value="MFD2317901.1"/>
    <property type="molecule type" value="Genomic_DNA"/>
</dbReference>
<accession>A0ABW5EJK3</accession>
<dbReference type="Proteomes" id="UP001597287">
    <property type="component" value="Unassembled WGS sequence"/>
</dbReference>
<reference evidence="2" key="1">
    <citation type="journal article" date="2019" name="Int. J. Syst. Evol. Microbiol.">
        <title>The Global Catalogue of Microorganisms (GCM) 10K type strain sequencing project: providing services to taxonomists for standard genome sequencing and annotation.</title>
        <authorList>
            <consortium name="The Broad Institute Genomics Platform"/>
            <consortium name="The Broad Institute Genome Sequencing Center for Infectious Disease"/>
            <person name="Wu L."/>
            <person name="Ma J."/>
        </authorList>
    </citation>
    <scope>NUCLEOTIDE SEQUENCE [LARGE SCALE GENOMIC DNA]</scope>
    <source>
        <strain evidence="2">CCUG 62793</strain>
    </source>
</reference>
<evidence type="ECO:0000313" key="2">
    <source>
        <dbReference type="Proteomes" id="UP001597287"/>
    </source>
</evidence>
<sequence>MNHADFFCVPQAQSELTPGQFRALLTLSEQRILDNFDVQEFASFNPKIKALTIDQRADVRTGIATYRDSTSVDLGDMRTVTFINMMGAYGLLDSEERAAQILAGQVPALAA</sequence>
<dbReference type="RefSeq" id="WP_374621679.1">
    <property type="nucleotide sequence ID" value="NZ_JBHSIH010000001.1"/>
</dbReference>
<proteinExistence type="predicted"/>
<keyword evidence="2" id="KW-1185">Reference proteome</keyword>